<dbReference type="AlphaFoldDB" id="A0A0K0DFH4"/>
<evidence type="ECO:0000256" key="3">
    <source>
        <dbReference type="ARBA" id="ARBA00022475"/>
    </source>
</evidence>
<dbReference type="PANTHER" id="PTHR22907:SF17">
    <property type="entry name" value="ZP DOMAIN-CONTAINING PROTEIN"/>
    <property type="match status" value="1"/>
</dbReference>
<evidence type="ECO:0000313" key="9">
    <source>
        <dbReference type="Proteomes" id="UP000035642"/>
    </source>
</evidence>
<protein>
    <submittedName>
        <fullName evidence="10">ZP domain-containing protein</fullName>
    </submittedName>
</protein>
<evidence type="ECO:0000256" key="5">
    <source>
        <dbReference type="ARBA" id="ARBA00022729"/>
    </source>
</evidence>
<sequence>CGRVNFELEQGSNGCDCSYSTPTGRTKPLVESDCAADAIYVKLKTNQTFEGHVQVKFVVQKSCYQVLVTNNQIEVLVPHEECAVPRRRSRSPAGIFLETAISVSFHPDFTTADDRIFHLRCFHQRATNSKALGPGSPTESQRDAMRTPSCSYTVRKRPNGPLAGTVMLGQVVFHQWSCENQQDTCLIVHSCSVVGGETKHGLMDADGCSKNTKILPNLVYLNPVGFHCSRSRCFRFPHWSASQFSTPTKRTFSGAFCVFTNALLNLEVIAERYRISWIRRK</sequence>
<evidence type="ECO:0000259" key="8">
    <source>
        <dbReference type="PROSITE" id="PS51034"/>
    </source>
</evidence>
<keyword evidence="4" id="KW-0812">Transmembrane</keyword>
<reference evidence="9" key="1">
    <citation type="submission" date="2012-09" db="EMBL/GenBank/DDBJ databases">
        <authorList>
            <person name="Martin A.A."/>
        </authorList>
    </citation>
    <scope>NUCLEOTIDE SEQUENCE</scope>
</reference>
<dbReference type="GO" id="GO:0005886">
    <property type="term" value="C:plasma membrane"/>
    <property type="evidence" value="ECO:0007669"/>
    <property type="project" value="UniProtKB-SubCell"/>
</dbReference>
<accession>A0A0K0DFH4</accession>
<name>A0A0K0DFH4_ANGCA</name>
<dbReference type="Pfam" id="PF25057">
    <property type="entry name" value="CUT_N"/>
    <property type="match status" value="1"/>
</dbReference>
<keyword evidence="2" id="KW-0193">Cuticle</keyword>
<dbReference type="Pfam" id="PF25301">
    <property type="entry name" value="CUT_C"/>
    <property type="match status" value="1"/>
</dbReference>
<evidence type="ECO:0000256" key="7">
    <source>
        <dbReference type="ARBA" id="ARBA00023136"/>
    </source>
</evidence>
<dbReference type="InterPro" id="IPR056953">
    <property type="entry name" value="CUT_N"/>
</dbReference>
<organism evidence="9 10">
    <name type="scientific">Angiostrongylus cantonensis</name>
    <name type="common">Rat lungworm</name>
    <dbReference type="NCBI Taxonomy" id="6313"/>
    <lineage>
        <taxon>Eukaryota</taxon>
        <taxon>Metazoa</taxon>
        <taxon>Ecdysozoa</taxon>
        <taxon>Nematoda</taxon>
        <taxon>Chromadorea</taxon>
        <taxon>Rhabditida</taxon>
        <taxon>Rhabditina</taxon>
        <taxon>Rhabditomorpha</taxon>
        <taxon>Strongyloidea</taxon>
        <taxon>Metastrongylidae</taxon>
        <taxon>Angiostrongylus</taxon>
    </lineage>
</organism>
<reference evidence="10" key="2">
    <citation type="submission" date="2017-02" db="UniProtKB">
        <authorList>
            <consortium name="WormBaseParasite"/>
        </authorList>
    </citation>
    <scope>IDENTIFICATION</scope>
</reference>
<dbReference type="PANTHER" id="PTHR22907">
    <property type="entry name" value="GH04558P"/>
    <property type="match status" value="1"/>
</dbReference>
<dbReference type="PROSITE" id="PS51034">
    <property type="entry name" value="ZP_2"/>
    <property type="match status" value="1"/>
</dbReference>
<dbReference type="InterPro" id="IPR057475">
    <property type="entry name" value="CUT_C"/>
</dbReference>
<keyword evidence="6" id="KW-1133">Transmembrane helix</keyword>
<proteinExistence type="predicted"/>
<keyword evidence="3" id="KW-1003">Cell membrane</keyword>
<dbReference type="WBParaSite" id="ACAC_0000971801-mRNA-1">
    <property type="protein sequence ID" value="ACAC_0000971801-mRNA-1"/>
    <property type="gene ID" value="ACAC_0000971801"/>
</dbReference>
<dbReference type="InterPro" id="IPR051962">
    <property type="entry name" value="Cuticlin"/>
</dbReference>
<evidence type="ECO:0000256" key="4">
    <source>
        <dbReference type="ARBA" id="ARBA00022692"/>
    </source>
</evidence>
<feature type="domain" description="ZP" evidence="8">
    <location>
        <begin position="33"/>
        <end position="273"/>
    </location>
</feature>
<dbReference type="GO" id="GO:0042302">
    <property type="term" value="F:structural constituent of cuticle"/>
    <property type="evidence" value="ECO:0007669"/>
    <property type="project" value="UniProtKB-KW"/>
</dbReference>
<comment type="subcellular location">
    <subcellularLocation>
        <location evidence="1">Cell membrane</location>
        <topology evidence="1">Single-pass type I membrane protein</topology>
    </subcellularLocation>
</comment>
<keyword evidence="9" id="KW-1185">Reference proteome</keyword>
<dbReference type="SMART" id="SM00241">
    <property type="entry name" value="ZP"/>
    <property type="match status" value="1"/>
</dbReference>
<evidence type="ECO:0000256" key="2">
    <source>
        <dbReference type="ARBA" id="ARBA00022460"/>
    </source>
</evidence>
<dbReference type="Proteomes" id="UP000035642">
    <property type="component" value="Unassembled WGS sequence"/>
</dbReference>
<keyword evidence="5" id="KW-0732">Signal</keyword>
<dbReference type="InterPro" id="IPR001507">
    <property type="entry name" value="ZP_dom"/>
</dbReference>
<evidence type="ECO:0000313" key="10">
    <source>
        <dbReference type="WBParaSite" id="ACAC_0000971801-mRNA-1"/>
    </source>
</evidence>
<evidence type="ECO:0000256" key="6">
    <source>
        <dbReference type="ARBA" id="ARBA00022989"/>
    </source>
</evidence>
<keyword evidence="7" id="KW-0472">Membrane</keyword>
<evidence type="ECO:0000256" key="1">
    <source>
        <dbReference type="ARBA" id="ARBA00004251"/>
    </source>
</evidence>